<dbReference type="AlphaFoldDB" id="A0A0U9HED5"/>
<gene>
    <name evidence="5" type="ORF">TSYNT_736</name>
</gene>
<dbReference type="PROSITE" id="PS50932">
    <property type="entry name" value="HTH_LACI_2"/>
    <property type="match status" value="1"/>
</dbReference>
<keyword evidence="2" id="KW-0238">DNA-binding</keyword>
<dbReference type="PANTHER" id="PTHR30146:SF109">
    <property type="entry name" value="HTH-TYPE TRANSCRIPTIONAL REGULATOR GALS"/>
    <property type="match status" value="1"/>
</dbReference>
<dbReference type="SUPFAM" id="SSF47413">
    <property type="entry name" value="lambda repressor-like DNA-binding domains"/>
    <property type="match status" value="1"/>
</dbReference>
<dbReference type="PRINTS" id="PR00036">
    <property type="entry name" value="HTHLACI"/>
</dbReference>
<dbReference type="InterPro" id="IPR000843">
    <property type="entry name" value="HTH_LacI"/>
</dbReference>
<evidence type="ECO:0000256" key="1">
    <source>
        <dbReference type="ARBA" id="ARBA00023015"/>
    </source>
</evidence>
<dbReference type="RefSeq" id="WP_059032403.1">
    <property type="nucleotide sequence ID" value="NZ_BSDN01000016.1"/>
</dbReference>
<dbReference type="SUPFAM" id="SSF53822">
    <property type="entry name" value="Periplasmic binding protein-like I"/>
    <property type="match status" value="1"/>
</dbReference>
<dbReference type="InterPro" id="IPR001761">
    <property type="entry name" value="Peripla_BP/Lac1_sug-bd_dom"/>
</dbReference>
<evidence type="ECO:0000256" key="3">
    <source>
        <dbReference type="ARBA" id="ARBA00023163"/>
    </source>
</evidence>
<proteinExistence type="predicted"/>
<dbReference type="CDD" id="cd01392">
    <property type="entry name" value="HTH_LacI"/>
    <property type="match status" value="1"/>
</dbReference>
<dbReference type="InterPro" id="IPR028082">
    <property type="entry name" value="Peripla_BP_I"/>
</dbReference>
<dbReference type="GO" id="GO:0000976">
    <property type="term" value="F:transcription cis-regulatory region binding"/>
    <property type="evidence" value="ECO:0007669"/>
    <property type="project" value="TreeGrafter"/>
</dbReference>
<organism evidence="5">
    <name type="scientific">Tepidanaerobacter syntrophicus</name>
    <dbReference type="NCBI Taxonomy" id="224999"/>
    <lineage>
        <taxon>Bacteria</taxon>
        <taxon>Bacillati</taxon>
        <taxon>Bacillota</taxon>
        <taxon>Clostridia</taxon>
        <taxon>Thermosediminibacterales</taxon>
        <taxon>Tepidanaerobacteraceae</taxon>
        <taxon>Tepidanaerobacter</taxon>
    </lineage>
</organism>
<keyword evidence="3" id="KW-0804">Transcription</keyword>
<dbReference type="CDD" id="cd06284">
    <property type="entry name" value="PBP1_LacI-like"/>
    <property type="match status" value="1"/>
</dbReference>
<reference evidence="5" key="1">
    <citation type="journal article" date="2016" name="Genome Announc.">
        <title>Draft Genome Sequence of the Syntrophic Lactate-Degrading Bacterium Tepidanaerobacter syntrophicus JLT.</title>
        <authorList>
            <person name="Matsuura N."/>
            <person name="Ohashi A."/>
            <person name="Tourlousse D.M."/>
            <person name="Sekiguchi Y."/>
        </authorList>
    </citation>
    <scope>NUCLEOTIDE SEQUENCE [LARGE SCALE GENOMIC DNA]</scope>
    <source>
        <strain evidence="5">JL</strain>
    </source>
</reference>
<dbReference type="GO" id="GO:0003700">
    <property type="term" value="F:DNA-binding transcription factor activity"/>
    <property type="evidence" value="ECO:0007669"/>
    <property type="project" value="TreeGrafter"/>
</dbReference>
<dbReference type="Gene3D" id="3.40.50.2300">
    <property type="match status" value="2"/>
</dbReference>
<dbReference type="PANTHER" id="PTHR30146">
    <property type="entry name" value="LACI-RELATED TRANSCRIPTIONAL REPRESSOR"/>
    <property type="match status" value="1"/>
</dbReference>
<dbReference type="SMART" id="SM00354">
    <property type="entry name" value="HTH_LACI"/>
    <property type="match status" value="1"/>
</dbReference>
<dbReference type="Pfam" id="PF00356">
    <property type="entry name" value="LacI"/>
    <property type="match status" value="1"/>
</dbReference>
<feature type="domain" description="HTH lacI-type" evidence="4">
    <location>
        <begin position="2"/>
        <end position="56"/>
    </location>
</feature>
<dbReference type="PROSITE" id="PS00356">
    <property type="entry name" value="HTH_LACI_1"/>
    <property type="match status" value="1"/>
</dbReference>
<evidence type="ECO:0000256" key="2">
    <source>
        <dbReference type="ARBA" id="ARBA00023125"/>
    </source>
</evidence>
<dbReference type="EMBL" id="DF977001">
    <property type="protein sequence ID" value="GAQ25018.1"/>
    <property type="molecule type" value="Genomic_DNA"/>
</dbReference>
<evidence type="ECO:0000313" key="5">
    <source>
        <dbReference type="EMBL" id="GAQ25018.1"/>
    </source>
</evidence>
<sequence>MVKIADVAKEANVSVATVSRVLNKKGSVKPETCERVYKAIEKLSFEPNMSARNLRRNETRVILIIAPNITNPYYAHILAGIGDEAAKLGYSALIYNTAGNEERERSSMDMLKRKRADGAILLACNTDSLWVAEYAEKYPLVHCSEYVEKLDVPRVSIDNYKAAVDVMEYIIGLGHKKIATISSCNSYISTVLRLQGYKDTLKKHSLAMKKRYIAFADAEYSFKSGKTAAFDLLKQKDRPTAIFCISDTIALGAITAAKEMGLRVPEDVTITGFDDVDYTTMFHPYITTIAQPCYELGRESFKLLHACMSNKKEIDKKVILPHKFIIRESSAPISTCN</sequence>
<dbReference type="InterPro" id="IPR010982">
    <property type="entry name" value="Lambda_DNA-bd_dom_sf"/>
</dbReference>
<evidence type="ECO:0000259" key="4">
    <source>
        <dbReference type="PROSITE" id="PS50932"/>
    </source>
</evidence>
<dbReference type="STRING" id="224999.GCA_001485475_01033"/>
<keyword evidence="1" id="KW-0805">Transcription regulation</keyword>
<accession>A0A0U9HED5</accession>
<protein>
    <submittedName>
        <fullName evidence="5">LacI family transcriptional regulator</fullName>
    </submittedName>
</protein>
<evidence type="ECO:0000313" key="6">
    <source>
        <dbReference type="Proteomes" id="UP000062160"/>
    </source>
</evidence>
<name>A0A0U9HED5_9FIRM</name>
<dbReference type="Proteomes" id="UP000062160">
    <property type="component" value="Unassembled WGS sequence"/>
</dbReference>
<dbReference type="Gene3D" id="1.10.260.40">
    <property type="entry name" value="lambda repressor-like DNA-binding domains"/>
    <property type="match status" value="1"/>
</dbReference>
<dbReference type="OrthoDB" id="9784962at2"/>
<keyword evidence="6" id="KW-1185">Reference proteome</keyword>
<dbReference type="Pfam" id="PF00532">
    <property type="entry name" value="Peripla_BP_1"/>
    <property type="match status" value="1"/>
</dbReference>